<dbReference type="GO" id="GO:0005829">
    <property type="term" value="C:cytosol"/>
    <property type="evidence" value="ECO:0007669"/>
    <property type="project" value="TreeGrafter"/>
</dbReference>
<evidence type="ECO:0000256" key="5">
    <source>
        <dbReference type="ARBA" id="ARBA00022840"/>
    </source>
</evidence>
<dbReference type="InterPro" id="IPR014729">
    <property type="entry name" value="Rossmann-like_a/b/a_fold"/>
</dbReference>
<dbReference type="PANTHER" id="PTHR43284">
    <property type="entry name" value="ASPARAGINE SYNTHETASE (GLUTAMINE-HYDROLYZING)"/>
    <property type="match status" value="1"/>
</dbReference>
<comment type="catalytic activity">
    <reaction evidence="7">
        <text>L-aspartate + L-glutamine + ATP + H2O = L-asparagine + L-glutamate + AMP + diphosphate + H(+)</text>
        <dbReference type="Rhea" id="RHEA:12228"/>
        <dbReference type="ChEBI" id="CHEBI:15377"/>
        <dbReference type="ChEBI" id="CHEBI:15378"/>
        <dbReference type="ChEBI" id="CHEBI:29985"/>
        <dbReference type="ChEBI" id="CHEBI:29991"/>
        <dbReference type="ChEBI" id="CHEBI:30616"/>
        <dbReference type="ChEBI" id="CHEBI:33019"/>
        <dbReference type="ChEBI" id="CHEBI:58048"/>
        <dbReference type="ChEBI" id="CHEBI:58359"/>
        <dbReference type="ChEBI" id="CHEBI:456215"/>
        <dbReference type="EC" id="6.3.5.4"/>
    </reaction>
</comment>
<keyword evidence="8" id="KW-0061">Asparagine biosynthesis</keyword>
<evidence type="ECO:0000256" key="6">
    <source>
        <dbReference type="ARBA" id="ARBA00022962"/>
    </source>
</evidence>
<dbReference type="RefSeq" id="WP_353685891.1">
    <property type="nucleotide sequence ID" value="NZ_CP144374.1"/>
</dbReference>
<dbReference type="GO" id="GO:0005524">
    <property type="term" value="F:ATP binding"/>
    <property type="evidence" value="ECO:0007669"/>
    <property type="project" value="UniProtKB-KW"/>
</dbReference>
<comment type="similarity">
    <text evidence="2">Belongs to the asparagine synthetase family.</text>
</comment>
<organism evidence="12">
    <name type="scientific">Thermodesulfovibrio obliviosus</name>
    <dbReference type="NCBI Taxonomy" id="3118332"/>
    <lineage>
        <taxon>Bacteria</taxon>
        <taxon>Pseudomonadati</taxon>
        <taxon>Nitrospirota</taxon>
        <taxon>Thermodesulfovibrionia</taxon>
        <taxon>Thermodesulfovibrionales</taxon>
        <taxon>Thermodesulfovibrionaceae</taxon>
        <taxon>Thermodesulfovibrio</taxon>
    </lineage>
</organism>
<keyword evidence="8" id="KW-0028">Amino-acid biosynthesis</keyword>
<evidence type="ECO:0000256" key="4">
    <source>
        <dbReference type="ARBA" id="ARBA00022741"/>
    </source>
</evidence>
<comment type="pathway">
    <text evidence="1">Amino-acid biosynthesis; L-asparagine biosynthesis; L-asparagine from L-aspartate (L-Gln route): step 1/1.</text>
</comment>
<protein>
    <recommendedName>
        <fullName evidence="3">asparagine synthase (glutamine-hydrolyzing)</fullName>
        <ecNumber evidence="3">6.3.5.4</ecNumber>
    </recommendedName>
</protein>
<dbReference type="InterPro" id="IPR033738">
    <property type="entry name" value="AsnB_N"/>
</dbReference>
<reference evidence="12" key="1">
    <citation type="submission" date="2024-01" db="EMBL/GenBank/DDBJ databases">
        <title>The first autotrophic representatives of the genus Thermodesulfovibrio.</title>
        <authorList>
            <person name="Maltseva A.I."/>
            <person name="Elcheninov A.G."/>
            <person name="Kublanov I.V."/>
            <person name="Lebedinsky A.V."/>
            <person name="Frolov E.N."/>
        </authorList>
    </citation>
    <scope>NUCLEOTIDE SEQUENCE</scope>
    <source>
        <strain evidence="12">3462-1</strain>
    </source>
</reference>
<dbReference type="AlphaFoldDB" id="A0AAU8H0C3"/>
<dbReference type="EC" id="6.3.5.4" evidence="3"/>
<sequence>MCGIAGIFKKNFINPLYIEKMLSVLSHRGPDKKGFVCFQTGKHKYYPLNSVKNIQYSKNFDFILGHVRLSIIDLTDSAHQPMSDEENKLWIVYNGEIFNYKELRKELEKLGYRFKSNSDTEVLLYAFKKYGQSCLEKLRGFFVFCIYDSKNNKLFIARDRLGKKPLKYYWDGEYFCFASEIKALLKLPWIKKEIYMKAVEQYLSLRYILFPYTIIKGIKKLPPGCFMEFFLDTPQKEPVITRYYFPCFQPKINISYNDAKEQSLNLLKESIKYRLISDVPLGLFLSGGIDSSTILAVLCYSTENYKINTLTAGFTDSNYDEKYYASLIANFLNTNHIEKNIILNPKEDLTKIVWYFDEPFGDPSVIPVFYLTKAASQYFKVAITGDGGDELFGGYKRYYIHYRNRFINYLPFKALYRIIKAFNKKIPFNWDKKHSCGKVSRIMESISDNLINTYPLRFSGFSLRTQEILYNANFSHNEKIWPDEILKLLEKTKVSNSMEILMALDQITYLSEDILVKADLGGMAHSLEIRSPFLDHIFVEWINKLPLSYKINKKILRDIIRDKVPVEILGRKKAGFNPPIGKWMKTILKDDLFYYLLSDESPFCLFKKEEIKKIMDLHFSGKINLGEPLWILLVLGIWLKTYNLEL</sequence>
<dbReference type="KEGG" id="tob:V4D31_07835"/>
<dbReference type="SUPFAM" id="SSF52402">
    <property type="entry name" value="Adenine nucleotide alpha hydrolases-like"/>
    <property type="match status" value="1"/>
</dbReference>
<dbReference type="Pfam" id="PF00733">
    <property type="entry name" value="Asn_synthase"/>
    <property type="match status" value="1"/>
</dbReference>
<dbReference type="InterPro" id="IPR029055">
    <property type="entry name" value="Ntn_hydrolases_N"/>
</dbReference>
<evidence type="ECO:0000256" key="3">
    <source>
        <dbReference type="ARBA" id="ARBA00012737"/>
    </source>
</evidence>
<evidence type="ECO:0000256" key="10">
    <source>
        <dbReference type="PIRSR" id="PIRSR001589-3"/>
    </source>
</evidence>
<keyword evidence="4 9" id="KW-0547">Nucleotide-binding</keyword>
<evidence type="ECO:0000256" key="9">
    <source>
        <dbReference type="PIRSR" id="PIRSR001589-2"/>
    </source>
</evidence>
<evidence type="ECO:0000259" key="11">
    <source>
        <dbReference type="PROSITE" id="PS51278"/>
    </source>
</evidence>
<dbReference type="CDD" id="cd01991">
    <property type="entry name" value="Asn_synthase_B_C"/>
    <property type="match status" value="1"/>
</dbReference>
<dbReference type="SUPFAM" id="SSF56235">
    <property type="entry name" value="N-terminal nucleophile aminohydrolases (Ntn hydrolases)"/>
    <property type="match status" value="1"/>
</dbReference>
<evidence type="ECO:0000256" key="1">
    <source>
        <dbReference type="ARBA" id="ARBA00005187"/>
    </source>
</evidence>
<dbReference type="EMBL" id="CP144374">
    <property type="protein sequence ID" value="XCH48241.1"/>
    <property type="molecule type" value="Genomic_DNA"/>
</dbReference>
<name>A0AAU8H0C3_9BACT</name>
<feature type="binding site" evidence="9">
    <location>
        <position position="119"/>
    </location>
    <ligand>
        <name>L-glutamine</name>
        <dbReference type="ChEBI" id="CHEBI:58359"/>
    </ligand>
</feature>
<dbReference type="PIRSF" id="PIRSF001589">
    <property type="entry name" value="Asn_synthetase_glu-h"/>
    <property type="match status" value="1"/>
</dbReference>
<keyword evidence="6 8" id="KW-0315">Glutamine amidotransferase</keyword>
<dbReference type="GO" id="GO:0004066">
    <property type="term" value="F:asparagine synthase (glutamine-hydrolyzing) activity"/>
    <property type="evidence" value="ECO:0007669"/>
    <property type="project" value="UniProtKB-EC"/>
</dbReference>
<evidence type="ECO:0000256" key="2">
    <source>
        <dbReference type="ARBA" id="ARBA00005752"/>
    </source>
</evidence>
<evidence type="ECO:0000313" key="12">
    <source>
        <dbReference type="EMBL" id="XCH48241.1"/>
    </source>
</evidence>
<feature type="active site" description="For GATase activity" evidence="8">
    <location>
        <position position="2"/>
    </location>
</feature>
<dbReference type="CDD" id="cd00712">
    <property type="entry name" value="AsnB"/>
    <property type="match status" value="1"/>
</dbReference>
<proteinExistence type="inferred from homology"/>
<dbReference type="InterPro" id="IPR006426">
    <property type="entry name" value="Asn_synth_AEB"/>
</dbReference>
<dbReference type="Pfam" id="PF13537">
    <property type="entry name" value="GATase_7"/>
    <property type="match status" value="1"/>
</dbReference>
<evidence type="ECO:0000256" key="8">
    <source>
        <dbReference type="PIRSR" id="PIRSR001589-1"/>
    </source>
</evidence>
<dbReference type="InterPro" id="IPR001962">
    <property type="entry name" value="Asn_synthase"/>
</dbReference>
<keyword evidence="5 9" id="KW-0067">ATP-binding</keyword>
<dbReference type="Gene3D" id="3.40.50.620">
    <property type="entry name" value="HUPs"/>
    <property type="match status" value="1"/>
</dbReference>
<dbReference type="Gene3D" id="3.60.20.10">
    <property type="entry name" value="Glutamine Phosphoribosylpyrophosphate, subunit 1, domain 1"/>
    <property type="match status" value="1"/>
</dbReference>
<dbReference type="InterPro" id="IPR017932">
    <property type="entry name" value="GATase_2_dom"/>
</dbReference>
<dbReference type="PANTHER" id="PTHR43284:SF1">
    <property type="entry name" value="ASPARAGINE SYNTHETASE"/>
    <property type="match status" value="1"/>
</dbReference>
<feature type="site" description="Important for beta-aspartyl-AMP intermediate formation" evidence="10">
    <location>
        <position position="386"/>
    </location>
</feature>
<accession>A0AAU8H0C3</accession>
<keyword evidence="12" id="KW-0436">Ligase</keyword>
<evidence type="ECO:0000256" key="7">
    <source>
        <dbReference type="ARBA" id="ARBA00048741"/>
    </source>
</evidence>
<gene>
    <name evidence="12" type="primary">asnB</name>
    <name evidence="12" type="ORF">V4D31_07835</name>
</gene>
<dbReference type="PROSITE" id="PS51278">
    <property type="entry name" value="GATASE_TYPE_2"/>
    <property type="match status" value="1"/>
</dbReference>
<dbReference type="InterPro" id="IPR051786">
    <property type="entry name" value="ASN_synthetase/amidase"/>
</dbReference>
<feature type="domain" description="Glutamine amidotransferase type-2" evidence="11">
    <location>
        <begin position="2"/>
        <end position="232"/>
    </location>
</feature>
<dbReference type="NCBIfam" id="TIGR01536">
    <property type="entry name" value="asn_synth_AEB"/>
    <property type="match status" value="1"/>
</dbReference>
<dbReference type="GO" id="GO:0006529">
    <property type="term" value="P:asparagine biosynthetic process"/>
    <property type="evidence" value="ECO:0007669"/>
    <property type="project" value="UniProtKB-KW"/>
</dbReference>